<evidence type="ECO:0000313" key="2">
    <source>
        <dbReference type="EnsemblPlants" id="PAC:32908857.CDS.1"/>
    </source>
</evidence>
<name>A0A2K1IFY1_PHYPA</name>
<accession>A0A2K1IFY1</accession>
<reference evidence="1 3" key="1">
    <citation type="journal article" date="2008" name="Science">
        <title>The Physcomitrella genome reveals evolutionary insights into the conquest of land by plants.</title>
        <authorList>
            <person name="Rensing S."/>
            <person name="Lang D."/>
            <person name="Zimmer A."/>
            <person name="Terry A."/>
            <person name="Salamov A."/>
            <person name="Shapiro H."/>
            <person name="Nishiyama T."/>
            <person name="Perroud P.-F."/>
            <person name="Lindquist E."/>
            <person name="Kamisugi Y."/>
            <person name="Tanahashi T."/>
            <person name="Sakakibara K."/>
            <person name="Fujita T."/>
            <person name="Oishi K."/>
            <person name="Shin-I T."/>
            <person name="Kuroki Y."/>
            <person name="Toyoda A."/>
            <person name="Suzuki Y."/>
            <person name="Hashimoto A."/>
            <person name="Yamaguchi K."/>
            <person name="Sugano A."/>
            <person name="Kohara Y."/>
            <person name="Fujiyama A."/>
            <person name="Anterola A."/>
            <person name="Aoki S."/>
            <person name="Ashton N."/>
            <person name="Barbazuk W.B."/>
            <person name="Barker E."/>
            <person name="Bennetzen J."/>
            <person name="Bezanilla M."/>
            <person name="Blankenship R."/>
            <person name="Cho S.H."/>
            <person name="Dutcher S."/>
            <person name="Estelle M."/>
            <person name="Fawcett J.A."/>
            <person name="Gundlach H."/>
            <person name="Hanada K."/>
            <person name="Heyl A."/>
            <person name="Hicks K.A."/>
            <person name="Hugh J."/>
            <person name="Lohr M."/>
            <person name="Mayer K."/>
            <person name="Melkozernov A."/>
            <person name="Murata T."/>
            <person name="Nelson D."/>
            <person name="Pils B."/>
            <person name="Prigge M."/>
            <person name="Reiss B."/>
            <person name="Renner T."/>
            <person name="Rombauts S."/>
            <person name="Rushton P."/>
            <person name="Sanderfoot A."/>
            <person name="Schween G."/>
            <person name="Shiu S.-H."/>
            <person name="Stueber K."/>
            <person name="Theodoulou F.L."/>
            <person name="Tu H."/>
            <person name="Van de Peer Y."/>
            <person name="Verrier P.J."/>
            <person name="Waters E."/>
            <person name="Wood A."/>
            <person name="Yang L."/>
            <person name="Cove D."/>
            <person name="Cuming A."/>
            <person name="Hasebe M."/>
            <person name="Lucas S."/>
            <person name="Mishler D.B."/>
            <person name="Reski R."/>
            <person name="Grigoriev I."/>
            <person name="Quatrano R.S."/>
            <person name="Boore J.L."/>
        </authorList>
    </citation>
    <scope>NUCLEOTIDE SEQUENCE [LARGE SCALE GENOMIC DNA]</scope>
    <source>
        <strain evidence="2 3">cv. Gransden 2004</strain>
    </source>
</reference>
<protein>
    <submittedName>
        <fullName evidence="1 2">Uncharacterized protein</fullName>
    </submittedName>
</protein>
<evidence type="ECO:0000313" key="3">
    <source>
        <dbReference type="Proteomes" id="UP000006727"/>
    </source>
</evidence>
<proteinExistence type="predicted"/>
<reference evidence="1 3" key="2">
    <citation type="journal article" date="2018" name="Plant J.">
        <title>The Physcomitrella patens chromosome-scale assembly reveals moss genome structure and evolution.</title>
        <authorList>
            <person name="Lang D."/>
            <person name="Ullrich K.K."/>
            <person name="Murat F."/>
            <person name="Fuchs J."/>
            <person name="Jenkins J."/>
            <person name="Haas F.B."/>
            <person name="Piednoel M."/>
            <person name="Gundlach H."/>
            <person name="Van Bel M."/>
            <person name="Meyberg R."/>
            <person name="Vives C."/>
            <person name="Morata J."/>
            <person name="Symeonidi A."/>
            <person name="Hiss M."/>
            <person name="Muchero W."/>
            <person name="Kamisugi Y."/>
            <person name="Saleh O."/>
            <person name="Blanc G."/>
            <person name="Decker E.L."/>
            <person name="van Gessel N."/>
            <person name="Grimwood J."/>
            <person name="Hayes R.D."/>
            <person name="Graham S.W."/>
            <person name="Gunter L.E."/>
            <person name="McDaniel S.F."/>
            <person name="Hoernstein S.N.W."/>
            <person name="Larsson A."/>
            <person name="Li F.W."/>
            <person name="Perroud P.F."/>
            <person name="Phillips J."/>
            <person name="Ranjan P."/>
            <person name="Rokshar D.S."/>
            <person name="Rothfels C.J."/>
            <person name="Schneider L."/>
            <person name="Shu S."/>
            <person name="Stevenson D.W."/>
            <person name="Thummler F."/>
            <person name="Tillich M."/>
            <person name="Villarreal Aguilar J.C."/>
            <person name="Widiez T."/>
            <person name="Wong G.K."/>
            <person name="Wymore A."/>
            <person name="Zhang Y."/>
            <person name="Zimmer A.D."/>
            <person name="Quatrano R.S."/>
            <person name="Mayer K.F.X."/>
            <person name="Goodstein D."/>
            <person name="Casacuberta J.M."/>
            <person name="Vandepoele K."/>
            <person name="Reski R."/>
            <person name="Cuming A.C."/>
            <person name="Tuskan G.A."/>
            <person name="Maumus F."/>
            <person name="Salse J."/>
            <person name="Schmutz J."/>
            <person name="Rensing S.A."/>
        </authorList>
    </citation>
    <scope>NUCLEOTIDE SEQUENCE [LARGE SCALE GENOMIC DNA]</scope>
    <source>
        <strain evidence="2 3">cv. Gransden 2004</strain>
    </source>
</reference>
<dbReference type="AlphaFoldDB" id="A0A2K1IFY1"/>
<dbReference type="EnsemblPlants" id="Pp3c24_7760V3.1">
    <property type="protein sequence ID" value="PAC:32908857.CDS.1"/>
    <property type="gene ID" value="Pp3c24_7760"/>
</dbReference>
<reference evidence="2" key="3">
    <citation type="submission" date="2020-12" db="UniProtKB">
        <authorList>
            <consortium name="EnsemblPlants"/>
        </authorList>
    </citation>
    <scope>IDENTIFICATION</scope>
</reference>
<organism evidence="1">
    <name type="scientific">Physcomitrium patens</name>
    <name type="common">Spreading-leaved earth moss</name>
    <name type="synonym">Physcomitrella patens</name>
    <dbReference type="NCBI Taxonomy" id="3218"/>
    <lineage>
        <taxon>Eukaryota</taxon>
        <taxon>Viridiplantae</taxon>
        <taxon>Streptophyta</taxon>
        <taxon>Embryophyta</taxon>
        <taxon>Bryophyta</taxon>
        <taxon>Bryophytina</taxon>
        <taxon>Bryopsida</taxon>
        <taxon>Funariidae</taxon>
        <taxon>Funariales</taxon>
        <taxon>Funariaceae</taxon>
        <taxon>Physcomitrium</taxon>
    </lineage>
</organism>
<sequence length="59" mass="6585">MKLLHGIHLSSEVQNPSLCCVLLRNPCAARRWNATTARWISLCLVFLALAIGARPRQTI</sequence>
<keyword evidence="3" id="KW-1185">Reference proteome</keyword>
<evidence type="ECO:0000313" key="1">
    <source>
        <dbReference type="EMBL" id="PNR28185.1"/>
    </source>
</evidence>
<dbReference type="Gramene" id="Pp3c24_7760V3.1">
    <property type="protein sequence ID" value="PAC:32908857.CDS.1"/>
    <property type="gene ID" value="Pp3c24_7760"/>
</dbReference>
<dbReference type="InParanoid" id="A0A2K1IFY1"/>
<dbReference type="EMBL" id="ABEU02000024">
    <property type="protein sequence ID" value="PNR28185.1"/>
    <property type="molecule type" value="Genomic_DNA"/>
</dbReference>
<gene>
    <name evidence="1" type="ORF">PHYPA_028777</name>
</gene>
<dbReference type="Proteomes" id="UP000006727">
    <property type="component" value="Chromosome 24"/>
</dbReference>